<reference evidence="2" key="1">
    <citation type="submission" date="2021-05" db="EMBL/GenBank/DDBJ databases">
        <authorList>
            <person name="Alioto T."/>
            <person name="Alioto T."/>
            <person name="Gomez Garrido J."/>
        </authorList>
    </citation>
    <scope>NUCLEOTIDE SEQUENCE</scope>
</reference>
<accession>A0A8D8PYV3</accession>
<dbReference type="AlphaFoldDB" id="A0A8D8PYV3"/>
<feature type="region of interest" description="Disordered" evidence="1">
    <location>
        <begin position="137"/>
        <end position="164"/>
    </location>
</feature>
<sequence length="164" mass="19666">MSERNPQTKVRDRAANRTVGTTRKTVRWRLYRLRLRNHRRKPLCPSRSRRMDGNPGRLRWKFVSHHQRVRISRRRKRTKIADVKRSIRIRALRMRFTMARNPNQVSLSRLKHANGVALLCRKKNVISSVVPRNLNDHPTPLPWKRHRFHQESTSAMKRPSVYQA</sequence>
<organism evidence="2">
    <name type="scientific">Cacopsylla melanoneura</name>
    <dbReference type="NCBI Taxonomy" id="428564"/>
    <lineage>
        <taxon>Eukaryota</taxon>
        <taxon>Metazoa</taxon>
        <taxon>Ecdysozoa</taxon>
        <taxon>Arthropoda</taxon>
        <taxon>Hexapoda</taxon>
        <taxon>Insecta</taxon>
        <taxon>Pterygota</taxon>
        <taxon>Neoptera</taxon>
        <taxon>Paraneoptera</taxon>
        <taxon>Hemiptera</taxon>
        <taxon>Sternorrhyncha</taxon>
        <taxon>Psylloidea</taxon>
        <taxon>Psyllidae</taxon>
        <taxon>Psyllinae</taxon>
        <taxon>Cacopsylla</taxon>
    </lineage>
</organism>
<dbReference type="EMBL" id="HBUF01045060">
    <property type="protein sequence ID" value="CAG6619176.1"/>
    <property type="molecule type" value="Transcribed_RNA"/>
</dbReference>
<evidence type="ECO:0000313" key="2">
    <source>
        <dbReference type="EMBL" id="CAG6619176.1"/>
    </source>
</evidence>
<proteinExistence type="predicted"/>
<dbReference type="EMBL" id="HBUF01045062">
    <property type="protein sequence ID" value="CAG6619180.1"/>
    <property type="molecule type" value="Transcribed_RNA"/>
</dbReference>
<protein>
    <submittedName>
        <fullName evidence="2">Uncharacterized protein</fullName>
    </submittedName>
</protein>
<evidence type="ECO:0000256" key="1">
    <source>
        <dbReference type="SAM" id="MobiDB-lite"/>
    </source>
</evidence>
<name>A0A8D8PYV3_9HEMI</name>